<dbReference type="InterPro" id="IPR056884">
    <property type="entry name" value="NPHP3-like_N"/>
</dbReference>
<dbReference type="AlphaFoldDB" id="A0A8H5D9R0"/>
<dbReference type="Pfam" id="PF24883">
    <property type="entry name" value="NPHP3_N"/>
    <property type="match status" value="1"/>
</dbReference>
<protein>
    <recommendedName>
        <fullName evidence="3">Nephrocystin 3-like N-terminal domain-containing protein</fullName>
    </recommendedName>
</protein>
<evidence type="ECO:0000256" key="1">
    <source>
        <dbReference type="ARBA" id="ARBA00022737"/>
    </source>
</evidence>
<dbReference type="EMBL" id="JAACJO010000008">
    <property type="protein sequence ID" value="KAF5354877.1"/>
    <property type="molecule type" value="Genomic_DNA"/>
</dbReference>
<accession>A0A8H5D9R0</accession>
<evidence type="ECO:0000313" key="4">
    <source>
        <dbReference type="EMBL" id="KAF5354877.1"/>
    </source>
</evidence>
<evidence type="ECO:0000259" key="3">
    <source>
        <dbReference type="Pfam" id="PF24883"/>
    </source>
</evidence>
<gene>
    <name evidence="4" type="ORF">D9756_005688</name>
</gene>
<dbReference type="Proteomes" id="UP000559027">
    <property type="component" value="Unassembled WGS sequence"/>
</dbReference>
<name>A0A8H5D9R0_9AGAR</name>
<keyword evidence="5" id="KW-1185">Reference proteome</keyword>
<dbReference type="OrthoDB" id="3041072at2759"/>
<sequence>MQHVCTLFITERCCENTHPAQPTHLPIMSSVPPGLSGGNGDQKRRRLSFLEPSLNSSTPKEHSSSLHLRPPPGQIFGVNFHITQVLGIPASWPKQFRVVARCGNKRSSTSWKTSTKAELLIAETTSIIEDLKKSAEFTFIVESRNFLSKPTVIGKSKAFSVSRLEANQSASTPKPITLDLTQAEGSQIILLELNMRLLTSVGGPEVPDREAMTKPIFDLYTNMVSDAFKAWEGFNPSLSDPSRQIPFHVLKEMMHQIRKVRTSDGSMVSAYPIWDLQYMQGHPRGMMSFKIEDDVWAFLRATAERIEAYKAPSKGAARPREELSSLIHYMFQGFRLLHHLHRPQMRGRSESQTKYFEKELHAIVKPSPRSSRSQNATNLHELPSDISKLKGVDMLSPISHGGLDFPFNNIAFQHICRWMVDVDAEHQVFWLHGKFESGTARSPLVPALLEASKTLGFPAAYYSFSRGHTQATYHRKSCDMLNSLVYQLSLFDTSIATTFSDMTTHSNAPFESLDFFAQFQVLLHSLSKLSTSDEVKLFPMLLLIDDLEPMSGGEPSEDFSRLIQALYSASVATSVTTPVSSSSSLDRPLNYTPTPSSTYSGILRESLAFPPFLRIVVLSRSLGDKPCVIEKFAFIRDGHQLFGAYHGPKDKASRLYNSAINGSHKGKCSREEIPLDYSPLNTIAEANSQASYI</sequence>
<organism evidence="4 5">
    <name type="scientific">Leucocoprinus leucothites</name>
    <dbReference type="NCBI Taxonomy" id="201217"/>
    <lineage>
        <taxon>Eukaryota</taxon>
        <taxon>Fungi</taxon>
        <taxon>Dikarya</taxon>
        <taxon>Basidiomycota</taxon>
        <taxon>Agaricomycotina</taxon>
        <taxon>Agaricomycetes</taxon>
        <taxon>Agaricomycetidae</taxon>
        <taxon>Agaricales</taxon>
        <taxon>Agaricineae</taxon>
        <taxon>Agaricaceae</taxon>
        <taxon>Leucocoprinus</taxon>
    </lineage>
</organism>
<keyword evidence="1" id="KW-0677">Repeat</keyword>
<reference evidence="4 5" key="1">
    <citation type="journal article" date="2020" name="ISME J.">
        <title>Uncovering the hidden diversity of litter-decomposition mechanisms in mushroom-forming fungi.</title>
        <authorList>
            <person name="Floudas D."/>
            <person name="Bentzer J."/>
            <person name="Ahren D."/>
            <person name="Johansson T."/>
            <person name="Persson P."/>
            <person name="Tunlid A."/>
        </authorList>
    </citation>
    <scope>NUCLEOTIDE SEQUENCE [LARGE SCALE GENOMIC DNA]</scope>
    <source>
        <strain evidence="4 5">CBS 146.42</strain>
    </source>
</reference>
<evidence type="ECO:0000313" key="5">
    <source>
        <dbReference type="Proteomes" id="UP000559027"/>
    </source>
</evidence>
<comment type="caution">
    <text evidence="4">The sequence shown here is derived from an EMBL/GenBank/DDBJ whole genome shotgun (WGS) entry which is preliminary data.</text>
</comment>
<feature type="domain" description="Nephrocystin 3-like N-terminal" evidence="3">
    <location>
        <begin position="416"/>
        <end position="569"/>
    </location>
</feature>
<feature type="region of interest" description="Disordered" evidence="2">
    <location>
        <begin position="21"/>
        <end position="43"/>
    </location>
</feature>
<proteinExistence type="predicted"/>
<evidence type="ECO:0000256" key="2">
    <source>
        <dbReference type="SAM" id="MobiDB-lite"/>
    </source>
</evidence>